<feature type="domain" description="Maestro-like HEAT-repeats" evidence="2">
    <location>
        <begin position="352"/>
        <end position="435"/>
    </location>
</feature>
<evidence type="ECO:0000313" key="4">
    <source>
        <dbReference type="EMBL" id="KAJ7335373.1"/>
    </source>
</evidence>
<evidence type="ECO:0000259" key="3">
    <source>
        <dbReference type="Pfam" id="PF23210"/>
    </source>
</evidence>
<sequence length="488" mass="54056">MSLLLRLERLRIFVQNRNATVGSPEEGNSCGPQRGPAVPSSSFQEKEQSASVCKREPVTQDAEGPSKMPSRIWGFSFCRGNRDAAFGDGEKVRMLWDCCRNCKISPHGSKPPEGRLPLPPPPQQGSKPDRLGVHGRTACQSAALSIITTTDSAAFSETGASTVDTLDSATPSIPSIDSGHDSLMDVEIILNTMQRAHSGDKVVFDNSEESIGFLRAISASCMEALQSGKDTLELPYTKAELAEVLVMVMETLPSYSVPSGTLSYSMVTVYNLSKIKPPLDSELESCILRLALHGIFSMDVDQEDSHSQALYKSSSDTMETMLKGLLSEVPTTSHLLFILRHLNFWIHSPDVQERTRAVRCSTVLLQYAVQLPDFEKTGELPALGHQVAQYGICITDSLEDVSHQAREAIECLYQLLLRHVGLNTREGGELWCQLSEERKLRAYLDTCRVGEAEDMEREIYEELFRLRTLRQVPEALQSIIPRKVDHDA</sequence>
<dbReference type="Pfam" id="PF21047">
    <property type="entry name" value="HEAT_Maestro"/>
    <property type="match status" value="1"/>
</dbReference>
<feature type="region of interest" description="Disordered" evidence="1">
    <location>
        <begin position="108"/>
        <end position="130"/>
    </location>
</feature>
<dbReference type="AlphaFoldDB" id="A0A9Q1B3X5"/>
<dbReference type="PANTHER" id="PTHR23120">
    <property type="entry name" value="MAESTRO-RELATED HEAT DOMAIN-CONTAINING"/>
    <property type="match status" value="1"/>
</dbReference>
<feature type="compositionally biased region" description="Basic and acidic residues" evidence="1">
    <location>
        <begin position="44"/>
        <end position="58"/>
    </location>
</feature>
<dbReference type="Pfam" id="PF23210">
    <property type="entry name" value="HEAT_Maestro_2"/>
    <property type="match status" value="1"/>
</dbReference>
<dbReference type="PANTHER" id="PTHR23120:SF40">
    <property type="entry name" value="MAESTRO HEAT-LIKE REPEAT-CONTAINING PROTEIN FAMILY MEMBER 6"/>
    <property type="match status" value="1"/>
</dbReference>
<dbReference type="InterPro" id="IPR055408">
    <property type="entry name" value="HEAT_MROH2B-like"/>
</dbReference>
<protein>
    <submittedName>
        <fullName evidence="4">Uncharacterized protein</fullName>
    </submittedName>
</protein>
<dbReference type="OrthoDB" id="9427433at2759"/>
<dbReference type="GO" id="GO:0005737">
    <property type="term" value="C:cytoplasm"/>
    <property type="evidence" value="ECO:0007669"/>
    <property type="project" value="TreeGrafter"/>
</dbReference>
<accession>A0A9Q1B3X5</accession>
<evidence type="ECO:0000259" key="2">
    <source>
        <dbReference type="Pfam" id="PF21047"/>
    </source>
</evidence>
<keyword evidence="5" id="KW-1185">Reference proteome</keyword>
<feature type="domain" description="MROH2B-like HEAT-repeats" evidence="3">
    <location>
        <begin position="223"/>
        <end position="327"/>
    </location>
</feature>
<dbReference type="EMBL" id="JAPFRF010000004">
    <property type="protein sequence ID" value="KAJ7335373.1"/>
    <property type="molecule type" value="Genomic_DNA"/>
</dbReference>
<dbReference type="InterPro" id="IPR045206">
    <property type="entry name" value="Maestro_heat-like_prot"/>
</dbReference>
<evidence type="ECO:0000313" key="5">
    <source>
        <dbReference type="Proteomes" id="UP001142489"/>
    </source>
</evidence>
<comment type="caution">
    <text evidence="4">The sequence shown here is derived from an EMBL/GenBank/DDBJ whole genome shotgun (WGS) entry which is preliminary data.</text>
</comment>
<reference evidence="4" key="1">
    <citation type="journal article" date="2023" name="DNA Res.">
        <title>Chromosome-level genome assembly of Phrynocephalus forsythii using third-generation DNA sequencing and Hi-C analysis.</title>
        <authorList>
            <person name="Qi Y."/>
            <person name="Zhao W."/>
            <person name="Zhao Y."/>
            <person name="Niu C."/>
            <person name="Cao S."/>
            <person name="Zhang Y."/>
        </authorList>
    </citation>
    <scope>NUCLEOTIDE SEQUENCE</scope>
    <source>
        <tissue evidence="4">Muscle</tissue>
    </source>
</reference>
<feature type="region of interest" description="Disordered" evidence="1">
    <location>
        <begin position="21"/>
        <end position="66"/>
    </location>
</feature>
<dbReference type="InterPro" id="IPR048465">
    <property type="entry name" value="Maestro-like_HEAT"/>
</dbReference>
<evidence type="ECO:0000256" key="1">
    <source>
        <dbReference type="SAM" id="MobiDB-lite"/>
    </source>
</evidence>
<name>A0A9Q1B3X5_9SAUR</name>
<organism evidence="4 5">
    <name type="scientific">Phrynocephalus forsythii</name>
    <dbReference type="NCBI Taxonomy" id="171643"/>
    <lineage>
        <taxon>Eukaryota</taxon>
        <taxon>Metazoa</taxon>
        <taxon>Chordata</taxon>
        <taxon>Craniata</taxon>
        <taxon>Vertebrata</taxon>
        <taxon>Euteleostomi</taxon>
        <taxon>Lepidosauria</taxon>
        <taxon>Squamata</taxon>
        <taxon>Bifurcata</taxon>
        <taxon>Unidentata</taxon>
        <taxon>Episquamata</taxon>
        <taxon>Toxicofera</taxon>
        <taxon>Iguania</taxon>
        <taxon>Acrodonta</taxon>
        <taxon>Agamidae</taxon>
        <taxon>Agaminae</taxon>
        <taxon>Phrynocephalus</taxon>
    </lineage>
</organism>
<gene>
    <name evidence="4" type="ORF">JRQ81_013314</name>
</gene>
<proteinExistence type="predicted"/>
<dbReference type="Proteomes" id="UP001142489">
    <property type="component" value="Unassembled WGS sequence"/>
</dbReference>